<comment type="caution">
    <text evidence="2">The sequence shown here is derived from an EMBL/GenBank/DDBJ whole genome shotgun (WGS) entry which is preliminary data.</text>
</comment>
<name>A0ABQ9WVX8_9EUKA</name>
<gene>
    <name evidence="2" type="ORF">BLNAU_22498</name>
</gene>
<evidence type="ECO:0000313" key="2">
    <source>
        <dbReference type="EMBL" id="KAK2942581.1"/>
    </source>
</evidence>
<protein>
    <submittedName>
        <fullName evidence="2">Uncharacterized protein</fullName>
    </submittedName>
</protein>
<feature type="region of interest" description="Disordered" evidence="1">
    <location>
        <begin position="826"/>
        <end position="903"/>
    </location>
</feature>
<sequence length="1161" mass="131001">MQPFVVPPACSPRPPLIRLNKAVLPPHRHFSDAPITLLRNYINAKIPVADAHFIPFCIFPSISQKPVSRPRPAVFIQQHWDGRLFTASAETCESCEGWVLVHKESSPLSLSTHSSDEALHVERVQLYCQPHGQKILDEADGTTASLPHDLDSGGSRPIYSDVENVFITSLWNLDHRVDGYFQNKPQYVSLDDRVPPHPTSTGFICLSDQTITTIPISFRSRLPADSPAPDPPIVPSLSPFQYLFIHPRIRDTPLLSEPNGPPPKLDLFVALCCPLQEKRWRYKHAKVQKRKRRYSCQPADFAADSALREADERAVALDAAVAVLSEPEQILVNTEELVKTGNSRHAIGLTRHRPRLATAARLHLHPLAARLLRRTPAASDIETIATFVRADRQKKGLSPHPICTQHLRQFISSPSIRHFLSLRVLAGIKEAETRNCLFNIVNSTLSLDALIFDVESLGCTNAKLAIPLSDTVLAVAMCDCGDILWHRRLWSTTRTTFAINCTKHHVFLMDLRGNLNPNPRLVIDSSNISCDKATTLPDSEHQIITHHSVSTDDSNSEFTSLDGASRTRTLQEADSIAFIQVSNCQFSDQTFSGSGVVFSKWNVSRPPCLRLAFREQLGREEGRCISTHYSDHTFHRCIFRKNTAAERGGTHNFNQPDLIFFEDSHFDENTTLEYWDNAKDFAFNLCRPEAIDQQRPHRNENRLDCPPLIVERPKQRAQNPSQRHQNLISEQHRVMIETKRGTSGKAADAASGGCDDGEERAEQRRDLQFGQLVQFALSNFIPTNHIVHHLPQHHNPIHTFHQFSSVPSHVEIIYEVVKSNNERIAKSHTSSLPMPHLPAHIHRRRQQTHRQQQRQSRAQNRWFEDSAGTPAPQPLPTLLHSALSPPTATEGSAGSSARSGEARAQVRMWAPDLREAPPSERTTFVWNSLSQSNRQAVRLRAGASEVSEEGRQNELRADRVGVQQFRQLRLFVSVQRQHKVKQLQRTHRTQAFLHNPLLHQLRKRLRNMKRRVLLDRRSETAQCRLQFRPEQQKVHLQQPVACRWLSECRAGNTSDGMFGEKKASNEWKNDSIDRKEDRNGRTSSSNSDTTFGGGEGDSRPNDNSRGNPKFPNSCFSVPSTDGPRRAARTASNAVSRDAQRRQLFDNCSGNMRASENNGEGT</sequence>
<feature type="compositionally biased region" description="Polar residues" evidence="1">
    <location>
        <begin position="1081"/>
        <end position="1090"/>
    </location>
</feature>
<keyword evidence="3" id="KW-1185">Reference proteome</keyword>
<feature type="compositionally biased region" description="Low complexity" evidence="1">
    <location>
        <begin position="887"/>
        <end position="903"/>
    </location>
</feature>
<dbReference type="EMBL" id="JARBJD010000398">
    <property type="protein sequence ID" value="KAK2942581.1"/>
    <property type="molecule type" value="Genomic_DNA"/>
</dbReference>
<feature type="compositionally biased region" description="Basic and acidic residues" evidence="1">
    <location>
        <begin position="1058"/>
        <end position="1080"/>
    </location>
</feature>
<dbReference type="Proteomes" id="UP001281761">
    <property type="component" value="Unassembled WGS sequence"/>
</dbReference>
<proteinExistence type="predicted"/>
<feature type="compositionally biased region" description="Basic residues" evidence="1">
    <location>
        <begin position="839"/>
        <end position="852"/>
    </location>
</feature>
<evidence type="ECO:0000313" key="3">
    <source>
        <dbReference type="Proteomes" id="UP001281761"/>
    </source>
</evidence>
<accession>A0ABQ9WVX8</accession>
<feature type="compositionally biased region" description="Polar residues" evidence="1">
    <location>
        <begin position="1145"/>
        <end position="1161"/>
    </location>
</feature>
<reference evidence="2 3" key="1">
    <citation type="journal article" date="2022" name="bioRxiv">
        <title>Genomics of Preaxostyla Flagellates Illuminates Evolutionary Transitions and the Path Towards Mitochondrial Loss.</title>
        <authorList>
            <person name="Novak L.V.F."/>
            <person name="Treitli S.C."/>
            <person name="Pyrih J."/>
            <person name="Halakuc P."/>
            <person name="Pipaliya S.V."/>
            <person name="Vacek V."/>
            <person name="Brzon O."/>
            <person name="Soukal P."/>
            <person name="Eme L."/>
            <person name="Dacks J.B."/>
            <person name="Karnkowska A."/>
            <person name="Elias M."/>
            <person name="Hampl V."/>
        </authorList>
    </citation>
    <scope>NUCLEOTIDE SEQUENCE [LARGE SCALE GENOMIC DNA]</scope>
    <source>
        <strain evidence="2">NAU3</strain>
        <tissue evidence="2">Gut</tissue>
    </source>
</reference>
<organism evidence="2 3">
    <name type="scientific">Blattamonas nauphoetae</name>
    <dbReference type="NCBI Taxonomy" id="2049346"/>
    <lineage>
        <taxon>Eukaryota</taxon>
        <taxon>Metamonada</taxon>
        <taxon>Preaxostyla</taxon>
        <taxon>Oxymonadida</taxon>
        <taxon>Blattamonas</taxon>
    </lineage>
</organism>
<evidence type="ECO:0000256" key="1">
    <source>
        <dbReference type="SAM" id="MobiDB-lite"/>
    </source>
</evidence>
<feature type="region of interest" description="Disordered" evidence="1">
    <location>
        <begin position="1054"/>
        <end position="1161"/>
    </location>
</feature>